<reference evidence="1 2" key="1">
    <citation type="submission" date="2020-08" db="EMBL/GenBank/DDBJ databases">
        <title>A Genomic Blueprint of the Chicken Gut Microbiome.</title>
        <authorList>
            <person name="Gilroy R."/>
            <person name="Ravi A."/>
            <person name="Getino M."/>
            <person name="Pursley I."/>
            <person name="Horton D.L."/>
            <person name="Alikhan N.-F."/>
            <person name="Baker D."/>
            <person name="Gharbi K."/>
            <person name="Hall N."/>
            <person name="Watson M."/>
            <person name="Adriaenssens E.M."/>
            <person name="Foster-Nyarko E."/>
            <person name="Jarju S."/>
            <person name="Secka A."/>
            <person name="Antonio M."/>
            <person name="Oren A."/>
            <person name="Chaudhuri R."/>
            <person name="La Ragione R.M."/>
            <person name="Hildebrand F."/>
            <person name="Pallen M.J."/>
        </authorList>
    </citation>
    <scope>NUCLEOTIDE SEQUENCE [LARGE SCALE GENOMIC DNA]</scope>
    <source>
        <strain evidence="1 2">Sa1YUN3</strain>
    </source>
</reference>
<organism evidence="1 2">
    <name type="scientific">Phocaeicola faecium</name>
    <dbReference type="NCBI Taxonomy" id="2762213"/>
    <lineage>
        <taxon>Bacteria</taxon>
        <taxon>Pseudomonadati</taxon>
        <taxon>Bacteroidota</taxon>
        <taxon>Bacteroidia</taxon>
        <taxon>Bacteroidales</taxon>
        <taxon>Bacteroidaceae</taxon>
        <taxon>Phocaeicola</taxon>
    </lineage>
</organism>
<evidence type="ECO:0000313" key="2">
    <source>
        <dbReference type="Proteomes" id="UP000616346"/>
    </source>
</evidence>
<dbReference type="RefSeq" id="WP_191710489.1">
    <property type="nucleotide sequence ID" value="NZ_JACSPQ010000013.1"/>
</dbReference>
<protein>
    <recommendedName>
        <fullName evidence="3">Metanogen output domain-containing protein</fullName>
    </recommendedName>
</protein>
<dbReference type="Proteomes" id="UP000616346">
    <property type="component" value="Unassembled WGS sequence"/>
</dbReference>
<evidence type="ECO:0008006" key="3">
    <source>
        <dbReference type="Google" id="ProtNLM"/>
    </source>
</evidence>
<dbReference type="EMBL" id="JACSPQ010000013">
    <property type="protein sequence ID" value="MBD8002717.1"/>
    <property type="molecule type" value="Genomic_DNA"/>
</dbReference>
<sequence>MDVSSWFKGFEKGLEKLSGEERERLFFECGKNCVKNGVLSVYEELYEKAGGDMDVFFLKANDLSGVESEVVEKGRVYGLTFLECTCGLYKEGYVTSPLLCECSRQSVIYALHHLWKSHQFRVTLCQSILQGARCCKLKIEVL</sequence>
<proteinExistence type="predicted"/>
<evidence type="ECO:0000313" key="1">
    <source>
        <dbReference type="EMBL" id="MBD8002717.1"/>
    </source>
</evidence>
<accession>A0ABR8VD50</accession>
<keyword evidence="2" id="KW-1185">Reference proteome</keyword>
<name>A0ABR8VD50_9BACT</name>
<gene>
    <name evidence="1" type="ORF">H9626_10920</name>
</gene>
<comment type="caution">
    <text evidence="1">The sequence shown here is derived from an EMBL/GenBank/DDBJ whole genome shotgun (WGS) entry which is preliminary data.</text>
</comment>